<sequence>MCEGFGKHCNRGRYAEIERFIRSPKEHHHWFSAKGGNITETAKFVKRSCTTMVKVCHARQNGTVQNQWRGKCGAPWAIDERGE</sequence>
<dbReference type="AlphaFoldDB" id="A0A8X6V6H6"/>
<dbReference type="EMBL" id="BMAU01021194">
    <property type="protein sequence ID" value="GFX96737.1"/>
    <property type="molecule type" value="Genomic_DNA"/>
</dbReference>
<protein>
    <submittedName>
        <fullName evidence="1">Uncharacterized protein</fullName>
    </submittedName>
</protein>
<organism evidence="1 2">
    <name type="scientific">Trichonephila clavipes</name>
    <name type="common">Golden silk orbweaver</name>
    <name type="synonym">Nephila clavipes</name>
    <dbReference type="NCBI Taxonomy" id="2585209"/>
    <lineage>
        <taxon>Eukaryota</taxon>
        <taxon>Metazoa</taxon>
        <taxon>Ecdysozoa</taxon>
        <taxon>Arthropoda</taxon>
        <taxon>Chelicerata</taxon>
        <taxon>Arachnida</taxon>
        <taxon>Araneae</taxon>
        <taxon>Araneomorphae</taxon>
        <taxon>Entelegynae</taxon>
        <taxon>Araneoidea</taxon>
        <taxon>Nephilidae</taxon>
        <taxon>Trichonephila</taxon>
    </lineage>
</organism>
<dbReference type="Proteomes" id="UP000887159">
    <property type="component" value="Unassembled WGS sequence"/>
</dbReference>
<proteinExistence type="predicted"/>
<evidence type="ECO:0000313" key="2">
    <source>
        <dbReference type="Proteomes" id="UP000887159"/>
    </source>
</evidence>
<keyword evidence="2" id="KW-1185">Reference proteome</keyword>
<accession>A0A8X6V6H6</accession>
<gene>
    <name evidence="1" type="ORF">TNCV_1647721</name>
</gene>
<name>A0A8X6V6H6_TRICX</name>
<evidence type="ECO:0000313" key="1">
    <source>
        <dbReference type="EMBL" id="GFX96737.1"/>
    </source>
</evidence>
<reference evidence="1" key="1">
    <citation type="submission" date="2020-08" db="EMBL/GenBank/DDBJ databases">
        <title>Multicomponent nature underlies the extraordinary mechanical properties of spider dragline silk.</title>
        <authorList>
            <person name="Kono N."/>
            <person name="Nakamura H."/>
            <person name="Mori M."/>
            <person name="Yoshida Y."/>
            <person name="Ohtoshi R."/>
            <person name="Malay A.D."/>
            <person name="Moran D.A.P."/>
            <person name="Tomita M."/>
            <person name="Numata K."/>
            <person name="Arakawa K."/>
        </authorList>
    </citation>
    <scope>NUCLEOTIDE SEQUENCE</scope>
</reference>
<comment type="caution">
    <text evidence="1">The sequence shown here is derived from an EMBL/GenBank/DDBJ whole genome shotgun (WGS) entry which is preliminary data.</text>
</comment>